<reference evidence="3 4" key="1">
    <citation type="journal article" date="2009" name="Science">
        <title>Green evolution and dynamic adaptations revealed by genomes of the marine picoeukaryotes Micromonas.</title>
        <authorList>
            <person name="Worden A.Z."/>
            <person name="Lee J.H."/>
            <person name="Mock T."/>
            <person name="Rouze P."/>
            <person name="Simmons M.P."/>
            <person name="Aerts A.L."/>
            <person name="Allen A.E."/>
            <person name="Cuvelier M.L."/>
            <person name="Derelle E."/>
            <person name="Everett M.V."/>
            <person name="Foulon E."/>
            <person name="Grimwood J."/>
            <person name="Gundlach H."/>
            <person name="Henrissat B."/>
            <person name="Napoli C."/>
            <person name="McDonald S.M."/>
            <person name="Parker M.S."/>
            <person name="Rombauts S."/>
            <person name="Salamov A."/>
            <person name="Von Dassow P."/>
            <person name="Badger J.H."/>
            <person name="Coutinho P.M."/>
            <person name="Demir E."/>
            <person name="Dubchak I."/>
            <person name="Gentemann C."/>
            <person name="Eikrem W."/>
            <person name="Gready J.E."/>
            <person name="John U."/>
            <person name="Lanier W."/>
            <person name="Lindquist E.A."/>
            <person name="Lucas S."/>
            <person name="Mayer K.F."/>
            <person name="Moreau H."/>
            <person name="Not F."/>
            <person name="Otillar R."/>
            <person name="Panaud O."/>
            <person name="Pangilinan J."/>
            <person name="Paulsen I."/>
            <person name="Piegu B."/>
            <person name="Poliakov A."/>
            <person name="Robbens S."/>
            <person name="Schmutz J."/>
            <person name="Toulza E."/>
            <person name="Wyss T."/>
            <person name="Zelensky A."/>
            <person name="Zhou K."/>
            <person name="Armbrust E.V."/>
            <person name="Bhattacharya D."/>
            <person name="Goodenough U.W."/>
            <person name="Van de Peer Y."/>
            <person name="Grigoriev I.V."/>
        </authorList>
    </citation>
    <scope>NUCLEOTIDE SEQUENCE [LARGE SCALE GENOMIC DNA]</scope>
    <source>
        <strain evidence="3 4">CCMP1545</strain>
    </source>
</reference>
<sequence>MTRAAATVASSRAAPFPSSSSSTRTTTRRATPPRRARAAARQHRAVVSASSASSSSVEATRALRDALANLSRVAPPASGAAVLEAAKALESPPEEDTLGGIDGLWVTEWTSMDPPYHELQMDDDDDDDDDDGDGDVYVPRAFPLPLAALSFGAFGALNVIATRTVNIVRGAEYVLAIVFVDAGDGAGDDDDEFAEGVLFLRGSCAPASDSDSDLDSDSGAEASRLLRVAFEEAKVCATGFCRETLTGAGMLEGGEGDGDGGDECYDDATKFFTKSARLAAPATHIDVAYVDGTTRVHAGASGMTYVLSREEASIEAVKDEKWSFERYSDGKWEEELPRRPRASSSSRAVVAAANAANAADAADAEDASSSSGAHIVWFRAGDLRVHDHPGLAEAAAMTTRAVIPLFVFDPSEIAHGTPSDARALHEAVVALRASLRALGSDLVVRVGDPSMEMPSVAAALGATSLAAARELEWARVAGWRETLAALRAAGVKCDTWHAPLRARTPAFEEARDATAAAARTGERGAPLCAFASDGDYAAATGGIAAPLPPPASLPATETKTADGDALSVVQNILARSILDADGMPDLETARAWAKMPDSAEAAEYDAAVAAAKRALSDPEFTKRRKMTASTDNAFLMFSEEKMLALAAEESAAAIPSVPFRMPGGEPEVRDFYDGFLDFYTATSNKEYRRMYDVVMENKPAAFFRLFREALALGTLSPRYVHDTARRWEAKSSRATDLCAGARRVAEQRDFQAFQAEAQLDANAEGPGISLVGAYNVVSGSL</sequence>
<dbReference type="eggNOG" id="KOG0133">
    <property type="taxonomic scope" value="Eukaryota"/>
</dbReference>
<keyword evidence="4" id="KW-1185">Reference proteome</keyword>
<accession>C1MPT6</accession>
<feature type="region of interest" description="Disordered" evidence="1">
    <location>
        <begin position="114"/>
        <end position="135"/>
    </location>
</feature>
<feature type="compositionally biased region" description="Low complexity" evidence="1">
    <location>
        <begin position="1"/>
        <end position="30"/>
    </location>
</feature>
<dbReference type="GeneID" id="9683054"/>
<feature type="region of interest" description="Disordered" evidence="1">
    <location>
        <begin position="1"/>
        <end position="57"/>
    </location>
</feature>
<feature type="compositionally biased region" description="Basic residues" evidence="1">
    <location>
        <begin position="31"/>
        <end position="44"/>
    </location>
</feature>
<dbReference type="PANTHER" id="PTHR47832">
    <property type="entry name" value="DNA PHOTOLYASE"/>
    <property type="match status" value="1"/>
</dbReference>
<dbReference type="InterPro" id="IPR006050">
    <property type="entry name" value="DNA_photolyase_N"/>
</dbReference>
<dbReference type="KEGG" id="mpp:MICPUCDRAFT_46958"/>
<dbReference type="EMBL" id="GG663738">
    <property type="protein sequence ID" value="EEH57592.1"/>
    <property type="molecule type" value="Genomic_DNA"/>
</dbReference>
<dbReference type="InterPro" id="IPR036155">
    <property type="entry name" value="Crypto/Photolyase_N_sf"/>
</dbReference>
<dbReference type="Pfam" id="PF00875">
    <property type="entry name" value="DNA_photolyase"/>
    <property type="match status" value="1"/>
</dbReference>
<feature type="domain" description="Photolyase/cryptochrome alpha/beta" evidence="2">
    <location>
        <begin position="373"/>
        <end position="501"/>
    </location>
</feature>
<dbReference type="OrthoDB" id="408373at2759"/>
<evidence type="ECO:0000259" key="2">
    <source>
        <dbReference type="PROSITE" id="PS51645"/>
    </source>
</evidence>
<dbReference type="InterPro" id="IPR014729">
    <property type="entry name" value="Rossmann-like_a/b/a_fold"/>
</dbReference>
<evidence type="ECO:0000256" key="1">
    <source>
        <dbReference type="SAM" id="MobiDB-lite"/>
    </source>
</evidence>
<evidence type="ECO:0000313" key="3">
    <source>
        <dbReference type="EMBL" id="EEH57592.1"/>
    </source>
</evidence>
<dbReference type="Proteomes" id="UP000001876">
    <property type="component" value="Unassembled WGS sequence"/>
</dbReference>
<dbReference type="SUPFAM" id="SSF52425">
    <property type="entry name" value="Cryptochrome/photolyase, N-terminal domain"/>
    <property type="match status" value="1"/>
</dbReference>
<feature type="compositionally biased region" description="Low complexity" evidence="1">
    <location>
        <begin position="45"/>
        <end position="57"/>
    </location>
</feature>
<feature type="compositionally biased region" description="Acidic residues" evidence="1">
    <location>
        <begin position="121"/>
        <end position="134"/>
    </location>
</feature>
<name>C1MPT6_MICPC</name>
<dbReference type="AlphaFoldDB" id="C1MPT6"/>
<dbReference type="Gene3D" id="3.40.50.620">
    <property type="entry name" value="HUPs"/>
    <property type="match status" value="1"/>
</dbReference>
<dbReference type="RefSeq" id="XP_003057641.1">
    <property type="nucleotide sequence ID" value="XM_003057595.1"/>
</dbReference>
<proteinExistence type="predicted"/>
<protein>
    <submittedName>
        <fullName evidence="3">Predicted protein</fullName>
    </submittedName>
</protein>
<dbReference type="PANTHER" id="PTHR47832:SF1">
    <property type="entry name" value="DNA PHOTOLYASE"/>
    <property type="match status" value="1"/>
</dbReference>
<organism evidence="4">
    <name type="scientific">Micromonas pusilla (strain CCMP1545)</name>
    <name type="common">Picoplanktonic green alga</name>
    <dbReference type="NCBI Taxonomy" id="564608"/>
    <lineage>
        <taxon>Eukaryota</taxon>
        <taxon>Viridiplantae</taxon>
        <taxon>Chlorophyta</taxon>
        <taxon>Mamiellophyceae</taxon>
        <taxon>Mamiellales</taxon>
        <taxon>Mamiellaceae</taxon>
        <taxon>Micromonas</taxon>
    </lineage>
</organism>
<dbReference type="PROSITE" id="PS51645">
    <property type="entry name" value="PHR_CRY_ALPHA_BETA"/>
    <property type="match status" value="1"/>
</dbReference>
<evidence type="ECO:0000313" key="4">
    <source>
        <dbReference type="Proteomes" id="UP000001876"/>
    </source>
</evidence>
<dbReference type="STRING" id="564608.C1MPT6"/>
<gene>
    <name evidence="3" type="ORF">MICPUCDRAFT_46958</name>
</gene>